<feature type="compositionally biased region" description="Low complexity" evidence="12">
    <location>
        <begin position="109"/>
        <end position="119"/>
    </location>
</feature>
<evidence type="ECO:0000256" key="3">
    <source>
        <dbReference type="ARBA" id="ARBA00022527"/>
    </source>
</evidence>
<dbReference type="Gene3D" id="1.10.510.10">
    <property type="entry name" value="Transferase(Phosphotransferase) domain 1"/>
    <property type="match status" value="1"/>
</dbReference>
<reference evidence="15 16" key="1">
    <citation type="journal article" date="2024" name="BMC Genomics">
        <title>De novo assembly and annotation of Popillia japonica's genome with initial clues to its potential as an invasive pest.</title>
        <authorList>
            <person name="Cucini C."/>
            <person name="Boschi S."/>
            <person name="Funari R."/>
            <person name="Cardaioli E."/>
            <person name="Iannotti N."/>
            <person name="Marturano G."/>
            <person name="Paoli F."/>
            <person name="Bruttini M."/>
            <person name="Carapelli A."/>
            <person name="Frati F."/>
            <person name="Nardi F."/>
        </authorList>
    </citation>
    <scope>NUCLEOTIDE SEQUENCE [LARGE SCALE GENOMIC DNA]</scope>
    <source>
        <strain evidence="15">DMR45628</strain>
    </source>
</reference>
<dbReference type="InterPro" id="IPR011009">
    <property type="entry name" value="Kinase-like_dom_sf"/>
</dbReference>
<dbReference type="SMART" id="SM00285">
    <property type="entry name" value="PBD"/>
    <property type="match status" value="1"/>
</dbReference>
<evidence type="ECO:0000259" key="13">
    <source>
        <dbReference type="PROSITE" id="PS50011"/>
    </source>
</evidence>
<evidence type="ECO:0000256" key="9">
    <source>
        <dbReference type="ARBA" id="ARBA00047899"/>
    </source>
</evidence>
<evidence type="ECO:0000256" key="6">
    <source>
        <dbReference type="ARBA" id="ARBA00022741"/>
    </source>
</evidence>
<evidence type="ECO:0000256" key="10">
    <source>
        <dbReference type="ARBA" id="ARBA00048679"/>
    </source>
</evidence>
<dbReference type="CDD" id="cd01093">
    <property type="entry name" value="CRIB_PAK_like"/>
    <property type="match status" value="1"/>
</dbReference>
<feature type="domain" description="Protein kinase" evidence="13">
    <location>
        <begin position="289"/>
        <end position="540"/>
    </location>
</feature>
<dbReference type="Gene3D" id="3.90.810.10">
    <property type="entry name" value="CRIB domain"/>
    <property type="match status" value="1"/>
</dbReference>
<dbReference type="GO" id="GO:0005524">
    <property type="term" value="F:ATP binding"/>
    <property type="evidence" value="ECO:0007669"/>
    <property type="project" value="UniProtKB-UniRule"/>
</dbReference>
<evidence type="ECO:0000313" key="16">
    <source>
        <dbReference type="Proteomes" id="UP001458880"/>
    </source>
</evidence>
<feature type="binding site" evidence="11">
    <location>
        <position position="319"/>
    </location>
    <ligand>
        <name>ATP</name>
        <dbReference type="ChEBI" id="CHEBI:30616"/>
    </ligand>
</feature>
<dbReference type="InterPro" id="IPR017441">
    <property type="entry name" value="Protein_kinase_ATP_BS"/>
</dbReference>
<dbReference type="Pfam" id="PF00069">
    <property type="entry name" value="Pkinase"/>
    <property type="match status" value="1"/>
</dbReference>
<comment type="catalytic activity">
    <reaction evidence="10">
        <text>L-seryl-[protein] + ATP = O-phospho-L-seryl-[protein] + ADP + H(+)</text>
        <dbReference type="Rhea" id="RHEA:17989"/>
        <dbReference type="Rhea" id="RHEA-COMP:9863"/>
        <dbReference type="Rhea" id="RHEA-COMP:11604"/>
        <dbReference type="ChEBI" id="CHEBI:15378"/>
        <dbReference type="ChEBI" id="CHEBI:29999"/>
        <dbReference type="ChEBI" id="CHEBI:30616"/>
        <dbReference type="ChEBI" id="CHEBI:83421"/>
        <dbReference type="ChEBI" id="CHEBI:456216"/>
        <dbReference type="EC" id="2.7.11.1"/>
    </reaction>
</comment>
<dbReference type="AlphaFoldDB" id="A0AAW1LT00"/>
<proteinExistence type="inferred from homology"/>
<dbReference type="PROSITE" id="PS50011">
    <property type="entry name" value="PROTEIN_KINASE_DOM"/>
    <property type="match status" value="1"/>
</dbReference>
<feature type="compositionally biased region" description="Polar residues" evidence="12">
    <location>
        <begin position="91"/>
        <end position="108"/>
    </location>
</feature>
<dbReference type="PROSITE" id="PS50108">
    <property type="entry name" value="CRIB"/>
    <property type="match status" value="1"/>
</dbReference>
<keyword evidence="4" id="KW-0597">Phosphoprotein</keyword>
<keyword evidence="16" id="KW-1185">Reference proteome</keyword>
<feature type="domain" description="CRIB" evidence="14">
    <location>
        <begin position="11"/>
        <end position="24"/>
    </location>
</feature>
<keyword evidence="5" id="KW-0808">Transferase</keyword>
<name>A0AAW1LT00_POPJA</name>
<evidence type="ECO:0000259" key="14">
    <source>
        <dbReference type="PROSITE" id="PS50108"/>
    </source>
</evidence>
<dbReference type="Pfam" id="PF00786">
    <property type="entry name" value="PBD"/>
    <property type="match status" value="1"/>
</dbReference>
<dbReference type="FunFam" id="3.90.810.10:FF:000002">
    <property type="entry name" value="Non-specific serine/threonine protein kinase"/>
    <property type="match status" value="1"/>
</dbReference>
<evidence type="ECO:0000256" key="11">
    <source>
        <dbReference type="PROSITE-ProRule" id="PRU10141"/>
    </source>
</evidence>
<feature type="region of interest" description="Disordered" evidence="12">
    <location>
        <begin position="216"/>
        <end position="267"/>
    </location>
</feature>
<evidence type="ECO:0000256" key="2">
    <source>
        <dbReference type="ARBA" id="ARBA00012513"/>
    </source>
</evidence>
<dbReference type="InterPro" id="IPR000095">
    <property type="entry name" value="CRIB_dom"/>
</dbReference>
<keyword evidence="8 11" id="KW-0067">ATP-binding</keyword>
<dbReference type="InterPro" id="IPR000719">
    <property type="entry name" value="Prot_kinase_dom"/>
</dbReference>
<dbReference type="CDD" id="cd06648">
    <property type="entry name" value="STKc_PAK_II"/>
    <property type="match status" value="1"/>
</dbReference>
<evidence type="ECO:0000256" key="7">
    <source>
        <dbReference type="ARBA" id="ARBA00022777"/>
    </source>
</evidence>
<dbReference type="PANTHER" id="PTHR45832">
    <property type="entry name" value="SERINE/THREONINE-PROTEIN KINASE SAMKA-RELATED-RELATED"/>
    <property type="match status" value="1"/>
</dbReference>
<evidence type="ECO:0000313" key="15">
    <source>
        <dbReference type="EMBL" id="KAK9738296.1"/>
    </source>
</evidence>
<dbReference type="FunFam" id="1.10.510.10:FF:000073">
    <property type="entry name" value="Non-specific serine/threonine protein kinase"/>
    <property type="match status" value="1"/>
</dbReference>
<dbReference type="Gene3D" id="3.30.200.20">
    <property type="entry name" value="Phosphorylase Kinase, domain 1"/>
    <property type="match status" value="1"/>
</dbReference>
<feature type="region of interest" description="Disordered" evidence="12">
    <location>
        <begin position="91"/>
        <end position="170"/>
    </location>
</feature>
<evidence type="ECO:0000256" key="5">
    <source>
        <dbReference type="ARBA" id="ARBA00022679"/>
    </source>
</evidence>
<dbReference type="EC" id="2.7.11.1" evidence="2"/>
<sequence>MFSKKKKKPQISCPTNFEHRVHTGFDKREGRYIGLPLQWASIVGNNQILKSTNRPLPLVDPSEITPTEILDLKTIVRGDNKSENRLSMQQVKPNTTNGIVLPKTSNVARSNSLRSSSPPRLRKDTRHNTNVPPAVPEEQILQYPSMRRDPSISKPQVRESSPAERSVSNHEVQNAQINGNVQEVFPTFQQSAKDVNQISPAGSITSVPAVIPQLQSNHLPVGPHQNVTHAGYPSRPDQNQNIKNGPTSNPSTTSATSSSGKHHEQRLTHEQFRAALQMVVSPRDPRDNLEQFVKIGEGSTGTVCIARERNTGRQVAVKKMDLRKQQRRELLFNEVVIMRDYHHPNIVEMFDSYLVNDELWVVMEFLEGGALTDIVTHSRMDEEQIATVCKQCLKALAYLHSQGVIHRDIKSDSILLAPDGRVKLSDFGFCAQVSQELPKRKSLVGTPYWMSPEVISRLPYGPEVDIWSLGIMVIEMVDGEPPFFNEPPLQAMRRIREMPPPKLKNAHKVSPRLQGFLDRMLVRDPAQRATATELLQHPFLRSAGPPALLVPLMRGAKHAGY</sequence>
<keyword evidence="7 15" id="KW-0418">Kinase</keyword>
<dbReference type="GO" id="GO:0004674">
    <property type="term" value="F:protein serine/threonine kinase activity"/>
    <property type="evidence" value="ECO:0007669"/>
    <property type="project" value="UniProtKB-KW"/>
</dbReference>
<keyword evidence="3" id="KW-0723">Serine/threonine-protein kinase</keyword>
<dbReference type="InterPro" id="IPR036936">
    <property type="entry name" value="CRIB_dom_sf"/>
</dbReference>
<dbReference type="EMBL" id="JASPKY010000088">
    <property type="protein sequence ID" value="KAK9738296.1"/>
    <property type="molecule type" value="Genomic_DNA"/>
</dbReference>
<dbReference type="FunFam" id="3.30.200.20:FF:000141">
    <property type="entry name" value="Non-specific serine/threonine protein kinase"/>
    <property type="match status" value="1"/>
</dbReference>
<keyword evidence="6 11" id="KW-0547">Nucleotide-binding</keyword>
<dbReference type="InterPro" id="IPR033923">
    <property type="entry name" value="PAK_BD"/>
</dbReference>
<comment type="similarity">
    <text evidence="1">Belongs to the protein kinase superfamily. STE Ser/Thr protein kinase family. STE20 subfamily.</text>
</comment>
<evidence type="ECO:0000256" key="12">
    <source>
        <dbReference type="SAM" id="MobiDB-lite"/>
    </source>
</evidence>
<dbReference type="PANTHER" id="PTHR45832:SF8">
    <property type="entry name" value="PROTEIN KINASE DOMAIN-CONTAINING PROTEIN"/>
    <property type="match status" value="1"/>
</dbReference>
<evidence type="ECO:0000256" key="1">
    <source>
        <dbReference type="ARBA" id="ARBA00008874"/>
    </source>
</evidence>
<evidence type="ECO:0000256" key="8">
    <source>
        <dbReference type="ARBA" id="ARBA00022840"/>
    </source>
</evidence>
<comment type="caution">
    <text evidence="15">The sequence shown here is derived from an EMBL/GenBank/DDBJ whole genome shotgun (WGS) entry which is preliminary data.</text>
</comment>
<evidence type="ECO:0000256" key="4">
    <source>
        <dbReference type="ARBA" id="ARBA00022553"/>
    </source>
</evidence>
<dbReference type="InterPro" id="IPR051931">
    <property type="entry name" value="PAK3-like"/>
</dbReference>
<gene>
    <name evidence="15" type="ORF">QE152_g10019</name>
</gene>
<dbReference type="Proteomes" id="UP001458880">
    <property type="component" value="Unassembled WGS sequence"/>
</dbReference>
<protein>
    <recommendedName>
        <fullName evidence="2">non-specific serine/threonine protein kinase</fullName>
        <ecNumber evidence="2">2.7.11.1</ecNumber>
    </recommendedName>
</protein>
<comment type="catalytic activity">
    <reaction evidence="9">
        <text>L-threonyl-[protein] + ATP = O-phospho-L-threonyl-[protein] + ADP + H(+)</text>
        <dbReference type="Rhea" id="RHEA:46608"/>
        <dbReference type="Rhea" id="RHEA-COMP:11060"/>
        <dbReference type="Rhea" id="RHEA-COMP:11605"/>
        <dbReference type="ChEBI" id="CHEBI:15378"/>
        <dbReference type="ChEBI" id="CHEBI:30013"/>
        <dbReference type="ChEBI" id="CHEBI:30616"/>
        <dbReference type="ChEBI" id="CHEBI:61977"/>
        <dbReference type="ChEBI" id="CHEBI:456216"/>
        <dbReference type="EC" id="2.7.11.1"/>
    </reaction>
</comment>
<dbReference type="SUPFAM" id="SSF56112">
    <property type="entry name" value="Protein kinase-like (PK-like)"/>
    <property type="match status" value="1"/>
</dbReference>
<dbReference type="PROSITE" id="PS00107">
    <property type="entry name" value="PROTEIN_KINASE_ATP"/>
    <property type="match status" value="1"/>
</dbReference>
<feature type="compositionally biased region" description="Low complexity" evidence="12">
    <location>
        <begin position="244"/>
        <end position="259"/>
    </location>
</feature>
<organism evidence="15 16">
    <name type="scientific">Popillia japonica</name>
    <name type="common">Japanese beetle</name>
    <dbReference type="NCBI Taxonomy" id="7064"/>
    <lineage>
        <taxon>Eukaryota</taxon>
        <taxon>Metazoa</taxon>
        <taxon>Ecdysozoa</taxon>
        <taxon>Arthropoda</taxon>
        <taxon>Hexapoda</taxon>
        <taxon>Insecta</taxon>
        <taxon>Pterygota</taxon>
        <taxon>Neoptera</taxon>
        <taxon>Endopterygota</taxon>
        <taxon>Coleoptera</taxon>
        <taxon>Polyphaga</taxon>
        <taxon>Scarabaeiformia</taxon>
        <taxon>Scarabaeidae</taxon>
        <taxon>Rutelinae</taxon>
        <taxon>Popillia</taxon>
    </lineage>
</organism>
<accession>A0AAW1LT00</accession>